<dbReference type="Pfam" id="PF00078">
    <property type="entry name" value="RVT_1"/>
    <property type="match status" value="1"/>
</dbReference>
<dbReference type="Gene3D" id="3.30.420.10">
    <property type="entry name" value="Ribonuclease H-like superfamily/Ribonuclease H"/>
    <property type="match status" value="1"/>
</dbReference>
<dbReference type="GO" id="GO:0003676">
    <property type="term" value="F:nucleic acid binding"/>
    <property type="evidence" value="ECO:0007669"/>
    <property type="project" value="InterPro"/>
</dbReference>
<proteinExistence type="predicted"/>
<keyword evidence="3" id="KW-1185">Reference proteome</keyword>
<dbReference type="Gene3D" id="3.60.10.10">
    <property type="entry name" value="Endonuclease/exonuclease/phosphatase"/>
    <property type="match status" value="1"/>
</dbReference>
<comment type="caution">
    <text evidence="2">The sequence shown here is derived from an EMBL/GenBank/DDBJ whole genome shotgun (WGS) entry which is preliminary data.</text>
</comment>
<dbReference type="InterPro" id="IPR012337">
    <property type="entry name" value="RNaseH-like_sf"/>
</dbReference>
<organism evidence="2 3">
    <name type="scientific">Rhizophagus clarus</name>
    <dbReference type="NCBI Taxonomy" id="94130"/>
    <lineage>
        <taxon>Eukaryota</taxon>
        <taxon>Fungi</taxon>
        <taxon>Fungi incertae sedis</taxon>
        <taxon>Mucoromycota</taxon>
        <taxon>Glomeromycotina</taxon>
        <taxon>Glomeromycetes</taxon>
        <taxon>Glomerales</taxon>
        <taxon>Glomeraceae</taxon>
        <taxon>Rhizophagus</taxon>
    </lineage>
</organism>
<protein>
    <recommendedName>
        <fullName evidence="1">RNase H type-1 domain-containing protein</fullName>
    </recommendedName>
</protein>
<dbReference type="EMBL" id="BEXD01001886">
    <property type="protein sequence ID" value="GBB96153.1"/>
    <property type="molecule type" value="Genomic_DNA"/>
</dbReference>
<evidence type="ECO:0000259" key="1">
    <source>
        <dbReference type="PROSITE" id="PS50879"/>
    </source>
</evidence>
<sequence length="1557" mass="180267">MISKNIHILALQEISVRKQNALFMFKKFSHRFRVIFDNDPSSLRGCGVGFIIDRQFARHVSKSEGYKGRYLSITLSFRQFSMTIFNVYIKSKVISTDGQLIADLQAKLTTNLQFNDDQDIHSIVLGDFNLSYEKYQQKLLQGKSPSPQEAIFDKLDNEFHFVDVTALLEPDASKITTFDAAVGSSRIDYIWISPGIFNNILSHRISVVDSFTTDHKLVSASLLMPNLSPHRSPTNHKTVFNFKDMSAEQWDEYQKYVELRFTHYNDKLKPTEVNSKWTSIKLAIQDASRYKNAGNEYLIPQRTCSFRGSQRIHFSPLYEKLRTVLKCIKACRKALKRPSYEFSDLYKESVEIAISYDTTLTVPFASDSTFNIIKLMELKDILTIEYNNDLRESQLQKIKDATITRESNLDGNQGKVIKSVMEHEVRSIVLDKVIDTDPTTNVDVLLTNPKDIKRKVNDHFQHAAQSVNEPKTIPHEWSDIFEPKHDIDASIYDELMAPSSLEELEAHIHKLPLGKAAGPSRIHNEFIKHLPVSLKIALLDLINDIFIHQQFPVDWNFANLYPIPKPKPWCCNLNNTRPITLLETARKLTVSILTTRLMNIFHKFSILNPLQYAGLPGSSVFDPIRIINEIIQDADENRKELWILALDMSKAYDRVNVHLLETAMSRLKLPTSFIRFVLGLFTNRKNSVFTAYGTLPPTMSLQASIKEKLQNIRWFYLYPRSHIKINYDKVELLLRNDSAYDASPINLSFGDKIISIVPKSPKENIRILGVYFNVARCPKYNLRLIRDEIMNFTSMIKKKDVTDKIIRYIFNSLIIPRIEYRSQVQVLTKDECNSFKALYMKTIKNKLGFAATAPNIIITNSFFYGLIDLYQRQLEEKITSFMVQINNPGLLGTITNLRLNNIQHALSLPRSPLFGLTTDDFTQYRRFKTQKQLMKRVKKSHLVNLIFLLQEHDLSISESPPQIPSRDDNVSISFNFERGTNNNTLKPVFAAIDDHDQVSFHAFKRLLPSNQSLATTNHLIPDLTTPSNSLTEFDFCSGCDRDISITRDSRYTRCSDRFATNDIIPIPNSVTVWNRSSKHNVDSRSYANDSMENILQYLRRLHDLKGTYTPSDLIHIYFNDNSTRSRLLAILHQLRDSKQVNYTAYTDGSLQHLGSNDVTMTYGFILVDDASNEIRFKSSINHWPSSTRAEIMAVVTTLLVLPRNSHITIHTDSQATIDGFHSHITTIVNFLPRLYFTWNSNNFLWLLLYNIVNNNNISVNFVKVKSHSGDYYNEQVDDYIRIDDSIDQLSFTHNNLSLIKYNISWKAILIEENLRRFIRKINYITNTESFINLNRNGKYRHLPVDWQLTFMLIQGCDRTYVTSYKQSVMKHKKIRYIIEELPTVEKMKTINNVIFKDWKCALCETDDETFDHVWLCDEQEDSITILIAKCKEYLLLLINKYRANRNTVYTNLDNIISDDIWKCIYDNDALTLLDLIKGIIPLNPEKIWTYRCMMQHEKERINGISSQDKNNRIVNNSYIDIHRKIDNSNQFCLEALESRVNLGSNVLSYYGTDLLPN</sequence>
<dbReference type="SUPFAM" id="SSF56219">
    <property type="entry name" value="DNase I-like"/>
    <property type="match status" value="1"/>
</dbReference>
<dbReference type="SUPFAM" id="SSF53098">
    <property type="entry name" value="Ribonuclease H-like"/>
    <property type="match status" value="1"/>
</dbReference>
<dbReference type="Pfam" id="PF00075">
    <property type="entry name" value="RNase_H"/>
    <property type="match status" value="1"/>
</dbReference>
<dbReference type="InterPro" id="IPR036397">
    <property type="entry name" value="RNaseH_sf"/>
</dbReference>
<evidence type="ECO:0000313" key="2">
    <source>
        <dbReference type="EMBL" id="GBB96153.1"/>
    </source>
</evidence>
<evidence type="ECO:0000313" key="3">
    <source>
        <dbReference type="Proteomes" id="UP000247702"/>
    </source>
</evidence>
<name>A0A2Z6R192_9GLOM</name>
<reference evidence="2 3" key="1">
    <citation type="submission" date="2017-11" db="EMBL/GenBank/DDBJ databases">
        <title>The genome of Rhizophagus clarus HR1 reveals common genetic basis of auxotrophy among arbuscular mycorrhizal fungi.</title>
        <authorList>
            <person name="Kobayashi Y."/>
        </authorList>
    </citation>
    <scope>NUCLEOTIDE SEQUENCE [LARGE SCALE GENOMIC DNA]</scope>
    <source>
        <strain evidence="2 3">HR1</strain>
    </source>
</reference>
<dbReference type="InterPro" id="IPR036691">
    <property type="entry name" value="Endo/exonu/phosph_ase_sf"/>
</dbReference>
<dbReference type="PANTHER" id="PTHR19446">
    <property type="entry name" value="REVERSE TRANSCRIPTASES"/>
    <property type="match status" value="1"/>
</dbReference>
<dbReference type="GO" id="GO:0004523">
    <property type="term" value="F:RNA-DNA hybrid ribonuclease activity"/>
    <property type="evidence" value="ECO:0007669"/>
    <property type="project" value="InterPro"/>
</dbReference>
<gene>
    <name evidence="2" type="ORF">RclHR1_26960001</name>
</gene>
<dbReference type="Proteomes" id="UP000247702">
    <property type="component" value="Unassembled WGS sequence"/>
</dbReference>
<dbReference type="InterPro" id="IPR002156">
    <property type="entry name" value="RNaseH_domain"/>
</dbReference>
<dbReference type="PROSITE" id="PS50879">
    <property type="entry name" value="RNASE_H_1"/>
    <property type="match status" value="1"/>
</dbReference>
<dbReference type="STRING" id="94130.A0A2Z6R192"/>
<accession>A0A2Z6R192</accession>
<dbReference type="InterPro" id="IPR000477">
    <property type="entry name" value="RT_dom"/>
</dbReference>
<feature type="domain" description="RNase H type-1" evidence="1">
    <location>
        <begin position="1138"/>
        <end position="1285"/>
    </location>
</feature>